<dbReference type="RefSeq" id="WP_060488436.1">
    <property type="nucleotide sequence ID" value="NZ_LJXA01000023.1"/>
</dbReference>
<evidence type="ECO:0000256" key="1">
    <source>
        <dbReference type="SAM" id="Phobius"/>
    </source>
</evidence>
<dbReference type="Proteomes" id="UP000223364">
    <property type="component" value="Unassembled WGS sequence"/>
</dbReference>
<feature type="transmembrane region" description="Helical" evidence="1">
    <location>
        <begin position="151"/>
        <end position="173"/>
    </location>
</feature>
<dbReference type="AlphaFoldDB" id="A0A2C4Q7S9"/>
<feature type="transmembrane region" description="Helical" evidence="1">
    <location>
        <begin position="55"/>
        <end position="78"/>
    </location>
</feature>
<protein>
    <submittedName>
        <fullName evidence="2">Uncharacterized protein</fullName>
    </submittedName>
</protein>
<reference evidence="2 3" key="1">
    <citation type="submission" date="2017-09" db="EMBL/GenBank/DDBJ databases">
        <title>Large-scale bioinformatics analysis of Bacillus genomes uncovers conserved roles of natural products in bacterial physiology.</title>
        <authorList>
            <consortium name="Agbiome Team Llc"/>
            <person name="Bleich R.M."/>
            <person name="Grubbs K.J."/>
            <person name="Santa Maria K.C."/>
            <person name="Allen S.E."/>
            <person name="Farag S."/>
            <person name="Shank E.A."/>
            <person name="Bowers A."/>
        </authorList>
    </citation>
    <scope>NUCLEOTIDE SEQUENCE [LARGE SCALE GENOMIC DNA]</scope>
    <source>
        <strain evidence="2 3">AFS044295</strain>
    </source>
</reference>
<sequence>MSDIFNVLKGLGGLAATLTFLAVVYRFVLIYRTINEFDKLFISKAEREKQKDFKFIMETLLIFFAFYLYPLIILSQFISLSKSTVNAMVGWMSILVLLSTIMFMFTVYYASKKTIPTEKYTRVKLIGLVNVIFSLLWYIPALLIVTTYKSWSALLIIIPLVLLYSLILMKSLYKTRNTPQNKYIVTTINEEEFSKLELIHSYIIDENRTVLYETSTTSEETFYVCDFSSEVYLKYKKIDIPTDQIIDENINLNVNSDQQSNGSASTETNARIDINVNINSK</sequence>
<feature type="transmembrane region" description="Helical" evidence="1">
    <location>
        <begin position="12"/>
        <end position="34"/>
    </location>
</feature>
<feature type="transmembrane region" description="Helical" evidence="1">
    <location>
        <begin position="123"/>
        <end position="145"/>
    </location>
</feature>
<accession>A0A2C4Q7S9</accession>
<keyword evidence="1" id="KW-0812">Transmembrane</keyword>
<proteinExistence type="predicted"/>
<evidence type="ECO:0000313" key="2">
    <source>
        <dbReference type="EMBL" id="PHD61077.1"/>
    </source>
</evidence>
<comment type="caution">
    <text evidence="2">The sequence shown here is derived from an EMBL/GenBank/DDBJ whole genome shotgun (WGS) entry which is preliminary data.</text>
</comment>
<dbReference type="EMBL" id="NUSP01000009">
    <property type="protein sequence ID" value="PHD61077.1"/>
    <property type="molecule type" value="Genomic_DNA"/>
</dbReference>
<evidence type="ECO:0000313" key="3">
    <source>
        <dbReference type="Proteomes" id="UP000223364"/>
    </source>
</evidence>
<name>A0A2C4Q7S9_9BACI</name>
<keyword evidence="1" id="KW-0472">Membrane</keyword>
<gene>
    <name evidence="2" type="ORF">COF57_11585</name>
</gene>
<organism evidence="2 3">
    <name type="scientific">Bacillus wiedmannii</name>
    <dbReference type="NCBI Taxonomy" id="1890302"/>
    <lineage>
        <taxon>Bacteria</taxon>
        <taxon>Bacillati</taxon>
        <taxon>Bacillota</taxon>
        <taxon>Bacilli</taxon>
        <taxon>Bacillales</taxon>
        <taxon>Bacillaceae</taxon>
        <taxon>Bacillus</taxon>
        <taxon>Bacillus cereus group</taxon>
    </lineage>
</organism>
<keyword evidence="1" id="KW-1133">Transmembrane helix</keyword>
<feature type="transmembrane region" description="Helical" evidence="1">
    <location>
        <begin position="90"/>
        <end position="111"/>
    </location>
</feature>